<dbReference type="GO" id="GO:0043683">
    <property type="term" value="P:type IV pilus assembly"/>
    <property type="evidence" value="ECO:0007669"/>
    <property type="project" value="InterPro"/>
</dbReference>
<evidence type="ECO:0000313" key="2">
    <source>
        <dbReference type="EMBL" id="VAX34981.1"/>
    </source>
</evidence>
<dbReference type="Gene3D" id="3.30.70.60">
    <property type="match status" value="1"/>
</dbReference>
<dbReference type="GO" id="GO:0043107">
    <property type="term" value="P:type IV pilus-dependent motility"/>
    <property type="evidence" value="ECO:0007669"/>
    <property type="project" value="InterPro"/>
</dbReference>
<dbReference type="Pfam" id="PF04350">
    <property type="entry name" value="PilO"/>
    <property type="match status" value="1"/>
</dbReference>
<organism evidence="2">
    <name type="scientific">hydrothermal vent metagenome</name>
    <dbReference type="NCBI Taxonomy" id="652676"/>
    <lineage>
        <taxon>unclassified sequences</taxon>
        <taxon>metagenomes</taxon>
        <taxon>ecological metagenomes</taxon>
    </lineage>
</organism>
<name>A0A3B1D845_9ZZZZ</name>
<dbReference type="AlphaFoldDB" id="A0A3B1D845"/>
<keyword evidence="1" id="KW-0812">Transmembrane</keyword>
<reference evidence="2" key="1">
    <citation type="submission" date="2018-06" db="EMBL/GenBank/DDBJ databases">
        <authorList>
            <person name="Zhirakovskaya E."/>
        </authorList>
    </citation>
    <scope>NUCLEOTIDE SEQUENCE</scope>
</reference>
<accession>A0A3B1D845</accession>
<feature type="transmembrane region" description="Helical" evidence="1">
    <location>
        <begin position="6"/>
        <end position="27"/>
    </location>
</feature>
<gene>
    <name evidence="2" type="ORF">MNBD_UNCLBAC01-2137</name>
</gene>
<dbReference type="InterPro" id="IPR014717">
    <property type="entry name" value="Transl_elong_EF1B/ribsomal_bS6"/>
</dbReference>
<evidence type="ECO:0000256" key="1">
    <source>
        <dbReference type="SAM" id="Phobius"/>
    </source>
</evidence>
<proteinExistence type="predicted"/>
<sequence length="199" mass="23141">MTTDSINKSVITICISVLLIFSGLSIWHYSVYLKVQENWQVKSNEFKDLETEVAHIKKMIALYKEDEKKFAEFLFDERDIPSFLDEISSFARESYVNIIDMKTNRFVQVNIPKSKDGDSLSPTPQQEVDRIMTLAAMPIRINVNGTFSSLAEFFNRVQDYRQLVNVSNVKIETTDKYPRLKCSFTLRIYSLKKLEELKG</sequence>
<evidence type="ECO:0008006" key="3">
    <source>
        <dbReference type="Google" id="ProtNLM"/>
    </source>
</evidence>
<dbReference type="InterPro" id="IPR007445">
    <property type="entry name" value="PilO"/>
</dbReference>
<keyword evidence="1" id="KW-0472">Membrane</keyword>
<protein>
    <recommendedName>
        <fullName evidence="3">Type IV pilus biogenesis protein PilO</fullName>
    </recommendedName>
</protein>
<dbReference type="EMBL" id="UOGJ01000021">
    <property type="protein sequence ID" value="VAX34981.1"/>
    <property type="molecule type" value="Genomic_DNA"/>
</dbReference>
<keyword evidence="1" id="KW-1133">Transmembrane helix</keyword>